<dbReference type="RefSeq" id="WP_107920798.1">
    <property type="nucleotide sequence ID" value="NZ_CP066701.1"/>
</dbReference>
<accession>A0AB37HCL9</accession>
<dbReference type="SUPFAM" id="SSF82171">
    <property type="entry name" value="DPP6 N-terminal domain-like"/>
    <property type="match status" value="1"/>
</dbReference>
<name>A0AB37HCL9_9BACI</name>
<dbReference type="EMBL" id="CP066701">
    <property type="protein sequence ID" value="QQX25546.1"/>
    <property type="molecule type" value="Genomic_DNA"/>
</dbReference>
<evidence type="ECO:0000313" key="1">
    <source>
        <dbReference type="EMBL" id="QQX25546.1"/>
    </source>
</evidence>
<proteinExistence type="predicted"/>
<dbReference type="KEGG" id="hspo:JGZ69_00525"/>
<dbReference type="InterPro" id="IPR011042">
    <property type="entry name" value="6-blade_b-propeller_TolB-like"/>
</dbReference>
<dbReference type="Gene3D" id="2.120.10.30">
    <property type="entry name" value="TolB, C-terminal domain"/>
    <property type="match status" value="2"/>
</dbReference>
<organism evidence="1 2">
    <name type="scientific">Heyndrickxia sporothermodurans</name>
    <dbReference type="NCBI Taxonomy" id="46224"/>
    <lineage>
        <taxon>Bacteria</taxon>
        <taxon>Bacillati</taxon>
        <taxon>Bacillota</taxon>
        <taxon>Bacilli</taxon>
        <taxon>Bacillales</taxon>
        <taxon>Bacillaceae</taxon>
        <taxon>Heyndrickxia</taxon>
    </lineage>
</organism>
<dbReference type="Proteomes" id="UP000595512">
    <property type="component" value="Chromosome"/>
</dbReference>
<dbReference type="AlphaFoldDB" id="A0AB37HCL9"/>
<protein>
    <submittedName>
        <fullName evidence="1">PD40 domain-containing protein</fullName>
    </submittedName>
</protein>
<sequence>MKKKYWIIAIMIGFFLFTNTDPLFAKIESVKIAFIRHTNLWIKVGNKEQQITKEGNVSGPKWSADGKWIAFKKGKELWTYNTQSKKQIRLYGGEASNYQWSPKKNIIAFQIFNDINTIDVEKRNKGFENVASGVGNYSWFPNGKEFLASSISNLLPTGWTSVELYKIPIDAKMDPAKMEHFYTLPKQSSDFFAIQTSRFKWSANGMWIAFLATPTASWSMDNDMLCIIRTDGTNFTKLEDMILNESWFQWAPDKNYLAYIGGEGRMAIENKHLNIKILPALKTNSFTPKGFVDWDFTWQNPSLLTVSRAKETEWSNNPKKRPLPSLYKIDTKQNEQAKITSPNKGFGDYHPTYISTINRLTWLRSNRKTTDLWMAKPNGEMAKIYIKQIDTVPDYYEKRDWEDVIDIYNQ</sequence>
<dbReference type="PANTHER" id="PTHR36842:SF1">
    <property type="entry name" value="PROTEIN TOLB"/>
    <property type="match status" value="1"/>
</dbReference>
<dbReference type="PANTHER" id="PTHR36842">
    <property type="entry name" value="PROTEIN TOLB HOMOLOG"/>
    <property type="match status" value="1"/>
</dbReference>
<reference evidence="1 2" key="1">
    <citation type="submission" date="2020-12" db="EMBL/GenBank/DDBJ databases">
        <title>Taxonomic evaluation of the Bacillus sporothermodurans group of bacteria based on whole genome sequences.</title>
        <authorList>
            <person name="Fiedler G."/>
            <person name="Herbstmann A.-D."/>
            <person name="Doll E."/>
            <person name="Wenning M."/>
            <person name="Brinks E."/>
            <person name="Kabisch J."/>
            <person name="Breitenwieser F."/>
            <person name="Lappann M."/>
            <person name="Boehnlein C."/>
            <person name="Franz C."/>
        </authorList>
    </citation>
    <scope>NUCLEOTIDE SEQUENCE [LARGE SCALE GENOMIC DNA]</scope>
    <source>
        <strain evidence="1 2">DSM 10599</strain>
    </source>
</reference>
<gene>
    <name evidence="1" type="ORF">JGZ69_00525</name>
</gene>
<evidence type="ECO:0000313" key="2">
    <source>
        <dbReference type="Proteomes" id="UP000595512"/>
    </source>
</evidence>